<accession>A0A7Z2NUT0</accession>
<protein>
    <submittedName>
        <fullName evidence="5">Antibiotic acetyltransferase</fullName>
    </submittedName>
</protein>
<dbReference type="Proteomes" id="UP000464468">
    <property type="component" value="Chromosome"/>
</dbReference>
<dbReference type="PANTHER" id="PTHR43300:SF11">
    <property type="entry name" value="ACETYLTRANSFERASE RV3034C-RELATED"/>
    <property type="match status" value="1"/>
</dbReference>
<organism evidence="5 6">
    <name type="scientific">Sphingomonas changnyeongensis</name>
    <dbReference type="NCBI Taxonomy" id="2698679"/>
    <lineage>
        <taxon>Bacteria</taxon>
        <taxon>Pseudomonadati</taxon>
        <taxon>Pseudomonadota</taxon>
        <taxon>Alphaproteobacteria</taxon>
        <taxon>Sphingomonadales</taxon>
        <taxon>Sphingomonadaceae</taxon>
        <taxon>Sphingomonas</taxon>
    </lineage>
</organism>
<dbReference type="InterPro" id="IPR050179">
    <property type="entry name" value="Trans_hexapeptide_repeat"/>
</dbReference>
<keyword evidence="6" id="KW-1185">Reference proteome</keyword>
<comment type="similarity">
    <text evidence="1">Belongs to the transferase hexapeptide repeat family.</text>
</comment>
<dbReference type="RefSeq" id="WP_160591981.1">
    <property type="nucleotide sequence ID" value="NZ_CP047895.1"/>
</dbReference>
<evidence type="ECO:0000313" key="5">
    <source>
        <dbReference type="EMBL" id="QHL90112.1"/>
    </source>
</evidence>
<dbReference type="Pfam" id="PF00132">
    <property type="entry name" value="Hexapep"/>
    <property type="match status" value="1"/>
</dbReference>
<dbReference type="InterPro" id="IPR018357">
    <property type="entry name" value="Hexapep_transf_CS"/>
</dbReference>
<evidence type="ECO:0000256" key="2">
    <source>
        <dbReference type="ARBA" id="ARBA00022679"/>
    </source>
</evidence>
<dbReference type="SUPFAM" id="SSF51161">
    <property type="entry name" value="Trimeric LpxA-like enzymes"/>
    <property type="match status" value="1"/>
</dbReference>
<dbReference type="GO" id="GO:0016746">
    <property type="term" value="F:acyltransferase activity"/>
    <property type="evidence" value="ECO:0007669"/>
    <property type="project" value="UniProtKB-KW"/>
</dbReference>
<dbReference type="PROSITE" id="PS00101">
    <property type="entry name" value="HEXAPEP_TRANSFERASES"/>
    <property type="match status" value="1"/>
</dbReference>
<keyword evidence="4" id="KW-0012">Acyltransferase</keyword>
<evidence type="ECO:0000256" key="1">
    <source>
        <dbReference type="ARBA" id="ARBA00007274"/>
    </source>
</evidence>
<gene>
    <name evidence="5" type="ORF">GVO57_03775</name>
</gene>
<dbReference type="Gene3D" id="2.160.10.10">
    <property type="entry name" value="Hexapeptide repeat proteins"/>
    <property type="match status" value="1"/>
</dbReference>
<evidence type="ECO:0000256" key="4">
    <source>
        <dbReference type="ARBA" id="ARBA00023315"/>
    </source>
</evidence>
<name>A0A7Z2NUT0_9SPHN</name>
<evidence type="ECO:0000313" key="6">
    <source>
        <dbReference type="Proteomes" id="UP000464468"/>
    </source>
</evidence>
<keyword evidence="2 5" id="KW-0808">Transferase</keyword>
<evidence type="ECO:0000256" key="3">
    <source>
        <dbReference type="ARBA" id="ARBA00022737"/>
    </source>
</evidence>
<dbReference type="CDD" id="cd03349">
    <property type="entry name" value="LbH_XAT"/>
    <property type="match status" value="1"/>
</dbReference>
<dbReference type="PANTHER" id="PTHR43300">
    <property type="entry name" value="ACETYLTRANSFERASE"/>
    <property type="match status" value="1"/>
</dbReference>
<reference evidence="5 6" key="1">
    <citation type="submission" date="2020-01" db="EMBL/GenBank/DDBJ databases">
        <title>Sphingomonas sp. C33 whole genome sequece.</title>
        <authorList>
            <person name="Park C."/>
        </authorList>
    </citation>
    <scope>NUCLEOTIDE SEQUENCE [LARGE SCALE GENOMIC DNA]</scope>
    <source>
        <strain evidence="5 6">C33</strain>
    </source>
</reference>
<sequence>MPETKLYRLLRAIKHRLVGANLPPDLLAERYPDQQIGPFSYGDLQLPAYPGDARLRMGAYCSVAAGVQVLLGGEHRPDWVTTYPFPAKDPRFAAIPGHPRTKGDVVIGNDVWLGREAMILSGVTIGDGAVVGARALVTRDVPPYAIVAGNPGVVVRKRFDDATIARLLALRWWDWPAERVARAVPMMLDRDIAAFLDAAEAGRI</sequence>
<keyword evidence="3" id="KW-0677">Repeat</keyword>
<dbReference type="InterPro" id="IPR011004">
    <property type="entry name" value="Trimer_LpxA-like_sf"/>
</dbReference>
<dbReference type="KEGG" id="schy:GVO57_03775"/>
<dbReference type="AlphaFoldDB" id="A0A7Z2NUT0"/>
<proteinExistence type="inferred from homology"/>
<dbReference type="InterPro" id="IPR001451">
    <property type="entry name" value="Hexapep"/>
</dbReference>
<dbReference type="EMBL" id="CP047895">
    <property type="protein sequence ID" value="QHL90112.1"/>
    <property type="molecule type" value="Genomic_DNA"/>
</dbReference>